<gene>
    <name evidence="2" type="ORF">E2C01_077699</name>
</gene>
<evidence type="ECO:0000256" key="1">
    <source>
        <dbReference type="SAM" id="MobiDB-lite"/>
    </source>
</evidence>
<evidence type="ECO:0000313" key="2">
    <source>
        <dbReference type="EMBL" id="MPC83010.1"/>
    </source>
</evidence>
<name>A0A5B7IF42_PORTR</name>
<dbReference type="Proteomes" id="UP000324222">
    <property type="component" value="Unassembled WGS sequence"/>
</dbReference>
<proteinExistence type="predicted"/>
<sequence length="151" mass="15522">MAGRGGANRPSLARHGPWGNNRWPSTPAASRRRPHAAASQGAGESGGGVWRARAAAATMAPTHEGHPPGTRPGHSGHDRASLLTLVWLVPRPPWCWSWQGWRAAGRGRWAAPSQPAAHALAERRLVAAGGATGLSGAVVAVVVVGQLGGRG</sequence>
<reference evidence="2 3" key="1">
    <citation type="submission" date="2019-05" db="EMBL/GenBank/DDBJ databases">
        <title>Another draft genome of Portunus trituberculatus and its Hox gene families provides insights of decapod evolution.</title>
        <authorList>
            <person name="Jeong J.-H."/>
            <person name="Song I."/>
            <person name="Kim S."/>
            <person name="Choi T."/>
            <person name="Kim D."/>
            <person name="Ryu S."/>
            <person name="Kim W."/>
        </authorList>
    </citation>
    <scope>NUCLEOTIDE SEQUENCE [LARGE SCALE GENOMIC DNA]</scope>
    <source>
        <tissue evidence="2">Muscle</tissue>
    </source>
</reference>
<protein>
    <submittedName>
        <fullName evidence="2">Uncharacterized protein</fullName>
    </submittedName>
</protein>
<keyword evidence="3" id="KW-1185">Reference proteome</keyword>
<dbReference type="EMBL" id="VSRR010061272">
    <property type="protein sequence ID" value="MPC83010.1"/>
    <property type="molecule type" value="Genomic_DNA"/>
</dbReference>
<accession>A0A5B7IF42</accession>
<feature type="region of interest" description="Disordered" evidence="1">
    <location>
        <begin position="1"/>
        <end position="77"/>
    </location>
</feature>
<comment type="caution">
    <text evidence="2">The sequence shown here is derived from an EMBL/GenBank/DDBJ whole genome shotgun (WGS) entry which is preliminary data.</text>
</comment>
<dbReference type="AlphaFoldDB" id="A0A5B7IF42"/>
<evidence type="ECO:0000313" key="3">
    <source>
        <dbReference type="Proteomes" id="UP000324222"/>
    </source>
</evidence>
<organism evidence="2 3">
    <name type="scientific">Portunus trituberculatus</name>
    <name type="common">Swimming crab</name>
    <name type="synonym">Neptunus trituberculatus</name>
    <dbReference type="NCBI Taxonomy" id="210409"/>
    <lineage>
        <taxon>Eukaryota</taxon>
        <taxon>Metazoa</taxon>
        <taxon>Ecdysozoa</taxon>
        <taxon>Arthropoda</taxon>
        <taxon>Crustacea</taxon>
        <taxon>Multicrustacea</taxon>
        <taxon>Malacostraca</taxon>
        <taxon>Eumalacostraca</taxon>
        <taxon>Eucarida</taxon>
        <taxon>Decapoda</taxon>
        <taxon>Pleocyemata</taxon>
        <taxon>Brachyura</taxon>
        <taxon>Eubrachyura</taxon>
        <taxon>Portunoidea</taxon>
        <taxon>Portunidae</taxon>
        <taxon>Portuninae</taxon>
        <taxon>Portunus</taxon>
    </lineage>
</organism>